<keyword evidence="3" id="KW-1185">Reference proteome</keyword>
<reference evidence="2 3" key="1">
    <citation type="submission" date="2019-02" db="EMBL/GenBank/DDBJ databases">
        <title>Bacterial novel species Emticicia sp. 17J42-9 isolated from soil.</title>
        <authorList>
            <person name="Jung H.-Y."/>
        </authorList>
    </citation>
    <scope>NUCLEOTIDE SEQUENCE [LARGE SCALE GENOMIC DNA]</scope>
    <source>
        <strain evidence="2 3">17J42-9</strain>
    </source>
</reference>
<comment type="caution">
    <text evidence="2">The sequence shown here is derived from an EMBL/GenBank/DDBJ whole genome shotgun (WGS) entry which is preliminary data.</text>
</comment>
<dbReference type="PANTHER" id="PTHR12697:SF5">
    <property type="entry name" value="DEOXYHYPUSINE HYDROXYLASE"/>
    <property type="match status" value="1"/>
</dbReference>
<evidence type="ECO:0000313" key="2">
    <source>
        <dbReference type="EMBL" id="RYU95732.1"/>
    </source>
</evidence>
<accession>A0A4Q5M0Q8</accession>
<organism evidence="2 3">
    <name type="scientific">Emticicia agri</name>
    <dbReference type="NCBI Taxonomy" id="2492393"/>
    <lineage>
        <taxon>Bacteria</taxon>
        <taxon>Pseudomonadati</taxon>
        <taxon>Bacteroidota</taxon>
        <taxon>Cytophagia</taxon>
        <taxon>Cytophagales</taxon>
        <taxon>Leadbetterellaceae</taxon>
        <taxon>Emticicia</taxon>
    </lineage>
</organism>
<dbReference type="SUPFAM" id="SSF48371">
    <property type="entry name" value="ARM repeat"/>
    <property type="match status" value="1"/>
</dbReference>
<proteinExistence type="predicted"/>
<protein>
    <submittedName>
        <fullName evidence="2">HEAT repeat domain-containing protein</fullName>
    </submittedName>
</protein>
<dbReference type="PANTHER" id="PTHR12697">
    <property type="entry name" value="PBS LYASE HEAT-LIKE PROTEIN"/>
    <property type="match status" value="1"/>
</dbReference>
<dbReference type="EMBL" id="SEWF01000012">
    <property type="protein sequence ID" value="RYU95732.1"/>
    <property type="molecule type" value="Genomic_DNA"/>
</dbReference>
<keyword evidence="1" id="KW-0812">Transmembrane</keyword>
<sequence>MEQLFADYLEDKLNARQRTELETLLANDEALRDEFEDLKAFYADMQKPAELDPTATLDLGFYMMLEKEKGAEQKKKAKEQKSQMRVSWINSPILKYAAGIVLLLGIFWIGRKTSDKDLNDLSEIAKIKNDVEETKQLVMLSMLKRESASERIQAVNYSYDINKPDDEVLKALIKTMNTDENINVRTSAAEALSHFGNEKIARDALIQTLLTQKEPTLQITVIDILANLGDKRAVKPMQKLLQNTDTEEVVKRKAMESVKVLSL</sequence>
<dbReference type="InterPro" id="IPR011989">
    <property type="entry name" value="ARM-like"/>
</dbReference>
<dbReference type="RefSeq" id="WP_130020871.1">
    <property type="nucleotide sequence ID" value="NZ_SEWF01000012.1"/>
</dbReference>
<feature type="transmembrane region" description="Helical" evidence="1">
    <location>
        <begin position="93"/>
        <end position="110"/>
    </location>
</feature>
<dbReference type="Proteomes" id="UP000293162">
    <property type="component" value="Unassembled WGS sequence"/>
</dbReference>
<dbReference type="GO" id="GO:0016491">
    <property type="term" value="F:oxidoreductase activity"/>
    <property type="evidence" value="ECO:0007669"/>
    <property type="project" value="TreeGrafter"/>
</dbReference>
<keyword evidence="1" id="KW-0472">Membrane</keyword>
<evidence type="ECO:0000256" key="1">
    <source>
        <dbReference type="SAM" id="Phobius"/>
    </source>
</evidence>
<dbReference type="Gene3D" id="1.25.10.10">
    <property type="entry name" value="Leucine-rich Repeat Variant"/>
    <property type="match status" value="1"/>
</dbReference>
<keyword evidence="1" id="KW-1133">Transmembrane helix</keyword>
<name>A0A4Q5M0Q8_9BACT</name>
<dbReference type="InterPro" id="IPR016024">
    <property type="entry name" value="ARM-type_fold"/>
</dbReference>
<gene>
    <name evidence="2" type="ORF">EWM59_10235</name>
</gene>
<dbReference type="OrthoDB" id="978644at2"/>
<evidence type="ECO:0000313" key="3">
    <source>
        <dbReference type="Proteomes" id="UP000293162"/>
    </source>
</evidence>
<dbReference type="AlphaFoldDB" id="A0A4Q5M0Q8"/>